<evidence type="ECO:0000313" key="2">
    <source>
        <dbReference type="EMBL" id="MBS4192043.1"/>
    </source>
</evidence>
<comment type="caution">
    <text evidence="2">The sequence shown here is derived from an EMBL/GenBank/DDBJ whole genome shotgun (WGS) entry which is preliminary data.</text>
</comment>
<organism evidence="2 3">
    <name type="scientific">Cytobacillus citreus</name>
    <dbReference type="NCBI Taxonomy" id="2833586"/>
    <lineage>
        <taxon>Bacteria</taxon>
        <taxon>Bacillati</taxon>
        <taxon>Bacillota</taxon>
        <taxon>Bacilli</taxon>
        <taxon>Bacillales</taxon>
        <taxon>Bacillaceae</taxon>
        <taxon>Cytobacillus</taxon>
    </lineage>
</organism>
<evidence type="ECO:0000313" key="3">
    <source>
        <dbReference type="Proteomes" id="UP000681027"/>
    </source>
</evidence>
<dbReference type="Proteomes" id="UP000681027">
    <property type="component" value="Unassembled WGS sequence"/>
</dbReference>
<keyword evidence="1" id="KW-0472">Membrane</keyword>
<evidence type="ECO:0000256" key="1">
    <source>
        <dbReference type="SAM" id="Phobius"/>
    </source>
</evidence>
<keyword evidence="1" id="KW-0812">Transmembrane</keyword>
<reference evidence="2 3" key="1">
    <citation type="submission" date="2021-05" db="EMBL/GenBank/DDBJ databases">
        <title>Novel Bacillus species.</title>
        <authorList>
            <person name="Liu G."/>
        </authorList>
    </citation>
    <scope>NUCLEOTIDE SEQUENCE [LARGE SCALE GENOMIC DNA]</scope>
    <source>
        <strain evidence="2 3">FJAT-49705</strain>
    </source>
</reference>
<name>A0ABS5NW49_9BACI</name>
<evidence type="ECO:0008006" key="4">
    <source>
        <dbReference type="Google" id="ProtNLM"/>
    </source>
</evidence>
<feature type="transmembrane region" description="Helical" evidence="1">
    <location>
        <begin position="12"/>
        <end position="36"/>
    </location>
</feature>
<sequence>MEVHMGDILFQLFTLGSLLIPLLITILIIIFVIRIVRRMERRADERLKLDKENAVYQQEQMQAIKELNNRLTNIEIMLKEVE</sequence>
<gene>
    <name evidence="2" type="ORF">KHA94_17910</name>
</gene>
<keyword evidence="1" id="KW-1133">Transmembrane helix</keyword>
<accession>A0ABS5NW49</accession>
<dbReference type="EMBL" id="JAGYPM010000004">
    <property type="protein sequence ID" value="MBS4192043.1"/>
    <property type="molecule type" value="Genomic_DNA"/>
</dbReference>
<protein>
    <recommendedName>
        <fullName evidence="4">Phage shock protein B</fullName>
    </recommendedName>
</protein>
<dbReference type="RefSeq" id="WP_213103497.1">
    <property type="nucleotide sequence ID" value="NZ_JAGYPM010000004.1"/>
</dbReference>
<keyword evidence="3" id="KW-1185">Reference proteome</keyword>
<proteinExistence type="predicted"/>